<dbReference type="EMBL" id="BEGY01000165">
    <property type="protein sequence ID" value="GAX85369.1"/>
    <property type="molecule type" value="Genomic_DNA"/>
</dbReference>
<proteinExistence type="predicted"/>
<evidence type="ECO:0000313" key="2">
    <source>
        <dbReference type="Proteomes" id="UP000232323"/>
    </source>
</evidence>
<dbReference type="AlphaFoldDB" id="A0A250XQY9"/>
<sequence length="295" mass="33988">MGFRGRSDEGRVSPYLEDRAALIGQVHESNLQRRREVDASHHVHREAAGGPEVVRLSGSKRLQKPADPLAKWHLMQLQVRDRGRVANLTRVRRGMAGGLRARAAHGASAVAVVPRASACVHQVQRVPELVHARVEEWRAALECPKRGNPRVTYGRRAALVREPVRRNAARHVQDRGPREVGKRRSSACRIKLHLRELLHRVRLDRAHAVNVHVVRKVRDRRPPRAWDVDKFLEDLLIRRRPHEVRVRVRARVPEPRHAERRVPAPVRTERFNLRGVRRHDPLQSLAARDVDKERD</sequence>
<accession>A0A250XQY9</accession>
<reference evidence="1 2" key="1">
    <citation type="submission" date="2017-08" db="EMBL/GenBank/DDBJ databases">
        <title>Acidophilic green algal genome provides insights into adaptation to an acidic environment.</title>
        <authorList>
            <person name="Hirooka S."/>
            <person name="Hirose Y."/>
            <person name="Kanesaki Y."/>
            <person name="Higuchi S."/>
            <person name="Fujiwara T."/>
            <person name="Onuma R."/>
            <person name="Era A."/>
            <person name="Ohbayashi R."/>
            <person name="Uzuka A."/>
            <person name="Nozaki H."/>
            <person name="Yoshikawa H."/>
            <person name="Miyagishima S.Y."/>
        </authorList>
    </citation>
    <scope>NUCLEOTIDE SEQUENCE [LARGE SCALE GENOMIC DNA]</scope>
    <source>
        <strain evidence="1 2">NIES-2499</strain>
    </source>
</reference>
<keyword evidence="2" id="KW-1185">Reference proteome</keyword>
<name>A0A250XQY9_9CHLO</name>
<gene>
    <name evidence="1" type="ORF">CEUSTIGMA_g12786.t1</name>
</gene>
<evidence type="ECO:0000313" key="1">
    <source>
        <dbReference type="EMBL" id="GAX85369.1"/>
    </source>
</evidence>
<dbReference type="Proteomes" id="UP000232323">
    <property type="component" value="Unassembled WGS sequence"/>
</dbReference>
<organism evidence="1 2">
    <name type="scientific">Chlamydomonas eustigma</name>
    <dbReference type="NCBI Taxonomy" id="1157962"/>
    <lineage>
        <taxon>Eukaryota</taxon>
        <taxon>Viridiplantae</taxon>
        <taxon>Chlorophyta</taxon>
        <taxon>core chlorophytes</taxon>
        <taxon>Chlorophyceae</taxon>
        <taxon>CS clade</taxon>
        <taxon>Chlamydomonadales</taxon>
        <taxon>Chlamydomonadaceae</taxon>
        <taxon>Chlamydomonas</taxon>
    </lineage>
</organism>
<comment type="caution">
    <text evidence="1">The sequence shown here is derived from an EMBL/GenBank/DDBJ whole genome shotgun (WGS) entry which is preliminary data.</text>
</comment>
<protein>
    <submittedName>
        <fullName evidence="1">Uncharacterized protein</fullName>
    </submittedName>
</protein>